<evidence type="ECO:0000313" key="9">
    <source>
        <dbReference type="Proteomes" id="UP000273778"/>
    </source>
</evidence>
<dbReference type="KEGG" id="spsr:EGC80_08980"/>
<comment type="subcellular location">
    <subcellularLocation>
        <location evidence="1">Cell membrane</location>
        <topology evidence="1">Multi-pass membrane protein</topology>
    </subcellularLocation>
</comment>
<dbReference type="PANTHER" id="PTHR43124:SF3">
    <property type="entry name" value="CHLORAMPHENICOL EFFLUX PUMP RV0191"/>
    <property type="match status" value="1"/>
</dbReference>
<protein>
    <submittedName>
        <fullName evidence="8">MFS transporter</fullName>
    </submittedName>
</protein>
<sequence>MKITHRYLVEGLVFTSYVLFAMAWVGGTASMNSIMASMQIDSLASASFISGAVTLAKIVGTFGAAYVAVKCGIKYAFLLAALLIVIGIVTPFATNYELLLASRFLMGLGGAFMIVYFNPIVMLWFSPEDRPVINGLNAVAFNVGTAIILWGMTSINSLTGSWQNSLVLFSAASLVLAMLWLLVKFETPSPANHVSGSEPAIYGYLEGLKDKFNWAYAFTYSGLLSFYICLFTFYPQAGISQSKWVIGFGIVGTIAGMFYSRKNPLRLPILRWSGLIIVITVFGLSFSPESWLQTLCAIVLGFFIFFPVTALVSIPHELPKMTGQKITVVFSLFWSISYLVSTIVLWVFGKLVDLSDGSYFSSFVMITLLSGTVFVGSYFLPETGKPKELILCEE</sequence>
<evidence type="ECO:0000256" key="5">
    <source>
        <dbReference type="ARBA" id="ARBA00023136"/>
    </source>
</evidence>
<accession>A0A3N4EFZ6</accession>
<keyword evidence="9" id="KW-1185">Reference proteome</keyword>
<evidence type="ECO:0000313" key="8">
    <source>
        <dbReference type="EMBL" id="RPA33160.1"/>
    </source>
</evidence>
<feature type="transmembrane region" description="Helical" evidence="6">
    <location>
        <begin position="214"/>
        <end position="235"/>
    </location>
</feature>
<evidence type="ECO:0000256" key="1">
    <source>
        <dbReference type="ARBA" id="ARBA00004651"/>
    </source>
</evidence>
<keyword evidence="2" id="KW-1003">Cell membrane</keyword>
<dbReference type="GO" id="GO:0005886">
    <property type="term" value="C:plasma membrane"/>
    <property type="evidence" value="ECO:0007669"/>
    <property type="project" value="UniProtKB-SubCell"/>
</dbReference>
<feature type="transmembrane region" description="Helical" evidence="6">
    <location>
        <begin position="46"/>
        <end position="68"/>
    </location>
</feature>
<reference evidence="10" key="2">
    <citation type="submission" date="2018-11" db="EMBL/GenBank/DDBJ databases">
        <title>Shewanella sp. R106.</title>
        <authorList>
            <person name="Hwang Y.J."/>
            <person name="Hwang C.Y."/>
        </authorList>
    </citation>
    <scope>NUCLEOTIDE SEQUENCE [LARGE SCALE GENOMIC DNA]</scope>
    <source>
        <strain evidence="10">R106</strain>
    </source>
</reference>
<dbReference type="Proteomes" id="UP000278855">
    <property type="component" value="Unassembled WGS sequence"/>
</dbReference>
<evidence type="ECO:0000256" key="4">
    <source>
        <dbReference type="ARBA" id="ARBA00022989"/>
    </source>
</evidence>
<keyword evidence="3 6" id="KW-0812">Transmembrane</keyword>
<dbReference type="InterPro" id="IPR036259">
    <property type="entry name" value="MFS_trans_sf"/>
</dbReference>
<keyword evidence="5 6" id="KW-0472">Membrane</keyword>
<proteinExistence type="predicted"/>
<reference evidence="8" key="3">
    <citation type="submission" date="2018-11" db="EMBL/GenBank/DDBJ databases">
        <authorList>
            <person name="Hwang Y.J."/>
            <person name="Hwang C.Y."/>
        </authorList>
    </citation>
    <scope>NUCLEOTIDE SEQUENCE</scope>
    <source>
        <strain evidence="8">R106</strain>
    </source>
</reference>
<dbReference type="InterPro" id="IPR050189">
    <property type="entry name" value="MFS_Efflux_Transporters"/>
</dbReference>
<feature type="transmembrane region" description="Helical" evidence="6">
    <location>
        <begin position="292"/>
        <end position="314"/>
    </location>
</feature>
<reference evidence="7 9" key="1">
    <citation type="submission" date="2018-11" db="EMBL/GenBank/DDBJ databases">
        <title>Shewanella sp. M2.</title>
        <authorList>
            <person name="Hwang Y.J."/>
            <person name="Hwang C.Y."/>
        </authorList>
    </citation>
    <scope>NUCLEOTIDE SEQUENCE [LARGE SCALE GENOMIC DNA]</scope>
    <source>
        <strain evidence="7 9">M2</strain>
    </source>
</reference>
<dbReference type="Gene3D" id="1.20.1250.20">
    <property type="entry name" value="MFS general substrate transporter like domains"/>
    <property type="match status" value="1"/>
</dbReference>
<dbReference type="GO" id="GO:0022857">
    <property type="term" value="F:transmembrane transporter activity"/>
    <property type="evidence" value="ECO:0007669"/>
    <property type="project" value="InterPro"/>
</dbReference>
<dbReference type="InterPro" id="IPR011701">
    <property type="entry name" value="MFS"/>
</dbReference>
<dbReference type="PANTHER" id="PTHR43124">
    <property type="entry name" value="PURINE EFFLUX PUMP PBUE"/>
    <property type="match status" value="1"/>
</dbReference>
<dbReference type="RefSeq" id="WP_124012384.1">
    <property type="nucleotide sequence ID" value="NZ_CP034073.1"/>
</dbReference>
<gene>
    <name evidence="8" type="ORF">EGC77_07360</name>
    <name evidence="7" type="ORF">EGC80_08980</name>
</gene>
<feature type="transmembrane region" description="Helical" evidence="6">
    <location>
        <begin position="105"/>
        <end position="125"/>
    </location>
</feature>
<keyword evidence="4 6" id="KW-1133">Transmembrane helix</keyword>
<dbReference type="EMBL" id="RKKB01000002">
    <property type="protein sequence ID" value="RPA33160.1"/>
    <property type="molecule type" value="Genomic_DNA"/>
</dbReference>
<evidence type="ECO:0000256" key="3">
    <source>
        <dbReference type="ARBA" id="ARBA00022692"/>
    </source>
</evidence>
<feature type="transmembrane region" description="Helical" evidence="6">
    <location>
        <begin position="269"/>
        <end position="286"/>
    </location>
</feature>
<name>A0A3N4EFZ6_9GAMM</name>
<evidence type="ECO:0000313" key="7">
    <source>
        <dbReference type="EMBL" id="AZG35041.1"/>
    </source>
</evidence>
<organism evidence="8 10">
    <name type="scientific">Shewanella psychromarinicola</name>
    <dbReference type="NCBI Taxonomy" id="2487742"/>
    <lineage>
        <taxon>Bacteria</taxon>
        <taxon>Pseudomonadati</taxon>
        <taxon>Pseudomonadota</taxon>
        <taxon>Gammaproteobacteria</taxon>
        <taxon>Alteromonadales</taxon>
        <taxon>Shewanellaceae</taxon>
        <taxon>Shewanella</taxon>
    </lineage>
</organism>
<feature type="transmembrane region" description="Helical" evidence="6">
    <location>
        <begin position="326"/>
        <end position="348"/>
    </location>
</feature>
<feature type="transmembrane region" description="Helical" evidence="6">
    <location>
        <begin position="75"/>
        <end position="93"/>
    </location>
</feature>
<dbReference type="AlphaFoldDB" id="A0A3N4EFZ6"/>
<dbReference type="EMBL" id="CP034073">
    <property type="protein sequence ID" value="AZG35041.1"/>
    <property type="molecule type" value="Genomic_DNA"/>
</dbReference>
<feature type="transmembrane region" description="Helical" evidence="6">
    <location>
        <begin position="360"/>
        <end position="380"/>
    </location>
</feature>
<feature type="transmembrane region" description="Helical" evidence="6">
    <location>
        <begin position="132"/>
        <end position="153"/>
    </location>
</feature>
<evidence type="ECO:0000256" key="2">
    <source>
        <dbReference type="ARBA" id="ARBA00022475"/>
    </source>
</evidence>
<feature type="transmembrane region" description="Helical" evidence="6">
    <location>
        <begin position="241"/>
        <end position="260"/>
    </location>
</feature>
<dbReference type="Proteomes" id="UP000273778">
    <property type="component" value="Chromosome"/>
</dbReference>
<dbReference type="Pfam" id="PF07690">
    <property type="entry name" value="MFS_1"/>
    <property type="match status" value="1"/>
</dbReference>
<evidence type="ECO:0000256" key="6">
    <source>
        <dbReference type="SAM" id="Phobius"/>
    </source>
</evidence>
<dbReference type="SUPFAM" id="SSF103473">
    <property type="entry name" value="MFS general substrate transporter"/>
    <property type="match status" value="1"/>
</dbReference>
<feature type="transmembrane region" description="Helical" evidence="6">
    <location>
        <begin position="7"/>
        <end position="26"/>
    </location>
</feature>
<feature type="transmembrane region" description="Helical" evidence="6">
    <location>
        <begin position="165"/>
        <end position="183"/>
    </location>
</feature>
<dbReference type="OrthoDB" id="8595469at2"/>
<dbReference type="CDD" id="cd06174">
    <property type="entry name" value="MFS"/>
    <property type="match status" value="1"/>
</dbReference>
<evidence type="ECO:0000313" key="10">
    <source>
        <dbReference type="Proteomes" id="UP000278855"/>
    </source>
</evidence>